<dbReference type="SUPFAM" id="SSF52540">
    <property type="entry name" value="P-loop containing nucleoside triphosphate hydrolases"/>
    <property type="match status" value="1"/>
</dbReference>
<protein>
    <recommendedName>
        <fullName evidence="4">Helicase ATP-binding domain-containing protein</fullName>
    </recommendedName>
</protein>
<evidence type="ECO:0000313" key="5">
    <source>
        <dbReference type="EMBL" id="SVB61373.1"/>
    </source>
</evidence>
<gene>
    <name evidence="5" type="ORF">METZ01_LOCUS214227</name>
</gene>
<keyword evidence="1" id="KW-0547">Nucleotide-binding</keyword>
<feature type="non-terminal residue" evidence="5">
    <location>
        <position position="112"/>
    </location>
</feature>
<keyword evidence="2" id="KW-0378">Hydrolase</keyword>
<keyword evidence="3" id="KW-0067">ATP-binding</keyword>
<evidence type="ECO:0000256" key="2">
    <source>
        <dbReference type="ARBA" id="ARBA00022801"/>
    </source>
</evidence>
<feature type="domain" description="Helicase ATP-binding" evidence="4">
    <location>
        <begin position="10"/>
        <end position="112"/>
    </location>
</feature>
<dbReference type="EMBL" id="UINC01049506">
    <property type="protein sequence ID" value="SVB61373.1"/>
    <property type="molecule type" value="Genomic_DNA"/>
</dbReference>
<evidence type="ECO:0000259" key="4">
    <source>
        <dbReference type="PROSITE" id="PS51193"/>
    </source>
</evidence>
<dbReference type="AlphaFoldDB" id="A0A382FGP3"/>
<reference evidence="5" key="1">
    <citation type="submission" date="2018-05" db="EMBL/GenBank/DDBJ databases">
        <authorList>
            <person name="Lanie J.A."/>
            <person name="Ng W.-L."/>
            <person name="Kazmierczak K.M."/>
            <person name="Andrzejewski T.M."/>
            <person name="Davidsen T.M."/>
            <person name="Wayne K.J."/>
            <person name="Tettelin H."/>
            <person name="Glass J.I."/>
            <person name="Rusch D."/>
            <person name="Podicherti R."/>
            <person name="Tsui H.-C.T."/>
            <person name="Winkler M.E."/>
        </authorList>
    </citation>
    <scope>NUCLEOTIDE SEQUENCE</scope>
</reference>
<organism evidence="5">
    <name type="scientific">marine metagenome</name>
    <dbReference type="NCBI Taxonomy" id="408172"/>
    <lineage>
        <taxon>unclassified sequences</taxon>
        <taxon>metagenomes</taxon>
        <taxon>ecological metagenomes</taxon>
    </lineage>
</organism>
<evidence type="ECO:0000256" key="3">
    <source>
        <dbReference type="ARBA" id="ARBA00022840"/>
    </source>
</evidence>
<feature type="non-terminal residue" evidence="5">
    <location>
        <position position="1"/>
    </location>
</feature>
<proteinExistence type="predicted"/>
<sequence>VASALSDNGAVSKAMPAFEARPGQRKMAEATARILVNGGMLLAEAGTGTGKTLAYLVPAILSKKQVLISTGTKNLQDQIYYKDLPALRDALDINVSATYMKGRNNYLCLHRF</sequence>
<dbReference type="GO" id="GO:0003676">
    <property type="term" value="F:nucleic acid binding"/>
    <property type="evidence" value="ECO:0007669"/>
    <property type="project" value="InterPro"/>
</dbReference>
<dbReference type="InterPro" id="IPR027417">
    <property type="entry name" value="P-loop_NTPase"/>
</dbReference>
<dbReference type="GO" id="GO:0016787">
    <property type="term" value="F:hydrolase activity"/>
    <property type="evidence" value="ECO:0007669"/>
    <property type="project" value="UniProtKB-KW"/>
</dbReference>
<dbReference type="InterPro" id="IPR011545">
    <property type="entry name" value="DEAD/DEAH_box_helicase_dom"/>
</dbReference>
<dbReference type="InterPro" id="IPR014013">
    <property type="entry name" value="Helic_SF1/SF2_ATP-bd_DinG/Rad3"/>
</dbReference>
<dbReference type="PROSITE" id="PS51193">
    <property type="entry name" value="HELICASE_ATP_BIND_2"/>
    <property type="match status" value="1"/>
</dbReference>
<dbReference type="GO" id="GO:0005524">
    <property type="term" value="F:ATP binding"/>
    <property type="evidence" value="ECO:0007669"/>
    <property type="project" value="UniProtKB-KW"/>
</dbReference>
<accession>A0A382FGP3</accession>
<evidence type="ECO:0000256" key="1">
    <source>
        <dbReference type="ARBA" id="ARBA00022741"/>
    </source>
</evidence>
<dbReference type="Gene3D" id="3.40.50.300">
    <property type="entry name" value="P-loop containing nucleotide triphosphate hydrolases"/>
    <property type="match status" value="1"/>
</dbReference>
<dbReference type="Pfam" id="PF00270">
    <property type="entry name" value="DEAD"/>
    <property type="match status" value="1"/>
</dbReference>
<name>A0A382FGP3_9ZZZZ</name>